<protein>
    <submittedName>
        <fullName evidence="2">BEN domain containing 5</fullName>
    </submittedName>
</protein>
<keyword evidence="1" id="KW-0472">Membrane</keyword>
<reference evidence="2" key="2">
    <citation type="submission" date="2016-06" db="EMBL/GenBank/DDBJ databases">
        <title>The genome of a short-lived fish provides insights into sex chromosome evolution and the genetic control of aging.</title>
        <authorList>
            <person name="Reichwald K."/>
            <person name="Felder M."/>
            <person name="Petzold A."/>
            <person name="Koch P."/>
            <person name="Groth M."/>
            <person name="Platzer M."/>
        </authorList>
    </citation>
    <scope>NUCLEOTIDE SEQUENCE</scope>
    <source>
        <tissue evidence="2">Brain</tissue>
    </source>
</reference>
<feature type="transmembrane region" description="Helical" evidence="1">
    <location>
        <begin position="34"/>
        <end position="59"/>
    </location>
</feature>
<name>A0A1A8JA26_NOTKU</name>
<accession>A0A1A8JA26</accession>
<sequence>HVHSVAFGICSSCCFEFEGFPSVSEFGMLMKKLALFNVLISMGALQIVHCLSLLCLLVCRCIICRFCSRSEIPLCQKSS</sequence>
<keyword evidence="1" id="KW-0812">Transmembrane</keyword>
<gene>
    <name evidence="2" type="primary">BEND5</name>
</gene>
<reference evidence="2" key="1">
    <citation type="submission" date="2016-05" db="EMBL/GenBank/DDBJ databases">
        <authorList>
            <person name="Lavstsen T."/>
            <person name="Jespersen J.S."/>
        </authorList>
    </citation>
    <scope>NUCLEOTIDE SEQUENCE</scope>
    <source>
        <tissue evidence="2">Brain</tissue>
    </source>
</reference>
<dbReference type="EMBL" id="HAED01020047">
    <property type="protein sequence ID" value="SBR06561.1"/>
    <property type="molecule type" value="Transcribed_RNA"/>
</dbReference>
<organism evidence="2">
    <name type="scientific">Nothobranchius kuhntae</name>
    <name type="common">Beira killifish</name>
    <dbReference type="NCBI Taxonomy" id="321403"/>
    <lineage>
        <taxon>Eukaryota</taxon>
        <taxon>Metazoa</taxon>
        <taxon>Chordata</taxon>
        <taxon>Craniata</taxon>
        <taxon>Vertebrata</taxon>
        <taxon>Euteleostomi</taxon>
        <taxon>Actinopterygii</taxon>
        <taxon>Neopterygii</taxon>
        <taxon>Teleostei</taxon>
        <taxon>Neoteleostei</taxon>
        <taxon>Acanthomorphata</taxon>
        <taxon>Ovalentaria</taxon>
        <taxon>Atherinomorphae</taxon>
        <taxon>Cyprinodontiformes</taxon>
        <taxon>Nothobranchiidae</taxon>
        <taxon>Nothobranchius</taxon>
    </lineage>
</organism>
<evidence type="ECO:0000313" key="2">
    <source>
        <dbReference type="EMBL" id="SBR06561.1"/>
    </source>
</evidence>
<keyword evidence="1" id="KW-1133">Transmembrane helix</keyword>
<dbReference type="AlphaFoldDB" id="A0A1A8JA26"/>
<evidence type="ECO:0000256" key="1">
    <source>
        <dbReference type="SAM" id="Phobius"/>
    </source>
</evidence>
<feature type="non-terminal residue" evidence="2">
    <location>
        <position position="79"/>
    </location>
</feature>
<proteinExistence type="predicted"/>
<feature type="non-terminal residue" evidence="2">
    <location>
        <position position="1"/>
    </location>
</feature>